<evidence type="ECO:0000256" key="5">
    <source>
        <dbReference type="ARBA" id="ARBA00022723"/>
    </source>
</evidence>
<keyword evidence="5" id="KW-0479">Metal-binding</keyword>
<dbReference type="PRINTS" id="PR00113">
    <property type="entry name" value="ALKPHPHTASE"/>
</dbReference>
<organism evidence="11 12">
    <name type="scientific">Actomonas aquatica</name>
    <dbReference type="NCBI Taxonomy" id="2866162"/>
    <lineage>
        <taxon>Bacteria</taxon>
        <taxon>Pseudomonadati</taxon>
        <taxon>Verrucomicrobiota</taxon>
        <taxon>Opitutia</taxon>
        <taxon>Opitutales</taxon>
        <taxon>Opitutaceae</taxon>
        <taxon>Actomonas</taxon>
    </lineage>
</organism>
<evidence type="ECO:0000256" key="6">
    <source>
        <dbReference type="ARBA" id="ARBA00022801"/>
    </source>
</evidence>
<dbReference type="SUPFAM" id="SSF53649">
    <property type="entry name" value="Alkaline phosphatase-like"/>
    <property type="match status" value="1"/>
</dbReference>
<dbReference type="PANTHER" id="PTHR11596:SF5">
    <property type="entry name" value="ALKALINE PHOSPHATASE"/>
    <property type="match status" value="1"/>
</dbReference>
<evidence type="ECO:0000256" key="7">
    <source>
        <dbReference type="ARBA" id="ARBA00022833"/>
    </source>
</evidence>
<evidence type="ECO:0000256" key="8">
    <source>
        <dbReference type="ARBA" id="ARBA00022842"/>
    </source>
</evidence>
<keyword evidence="6" id="KW-0378">Hydrolase</keyword>
<dbReference type="Proteomes" id="UP000738431">
    <property type="component" value="Chromosome"/>
</dbReference>
<comment type="cofactor">
    <cofactor evidence="2">
        <name>Zn(2+)</name>
        <dbReference type="ChEBI" id="CHEBI:29105"/>
    </cofactor>
</comment>
<sequence>MRPSLSLCFAFLLCCSVATAASPRNLILVIGDGMGWDHLVAGRLRQGDVETPLVMERLPVGGHLSTAAAGSHRITDSAASATAMSTGFKTSNGRVGTLSDGRAVPTLFETLRARGWSLGIVTDGDLNGATAGAFTAHVDSRDAKAAIAAQMLALAPDVMVGTTAEFPLDGATAAGVEVRQDRPLAALDLPGGAASVLIGYTAMIDEAASLEQRMNVAGLAAPTLAEATDFALGRLAARKRPFMLLLENDWIDSWSHENDFELLADSVSALDAAVAVALAFAQADGETLVVVTADHECGGLTLPEDAHGAIVAHFSTEKHTAATVPLFAFGPGAERFAGAHDNTAIRRLLLELVQD</sequence>
<dbReference type="CDD" id="cd16012">
    <property type="entry name" value="ALP"/>
    <property type="match status" value="1"/>
</dbReference>
<dbReference type="PROSITE" id="PS00123">
    <property type="entry name" value="ALKALINE_PHOSPHATASE"/>
    <property type="match status" value="1"/>
</dbReference>
<evidence type="ECO:0000256" key="2">
    <source>
        <dbReference type="ARBA" id="ARBA00001947"/>
    </source>
</evidence>
<evidence type="ECO:0000256" key="9">
    <source>
        <dbReference type="RuleBase" id="RU003946"/>
    </source>
</evidence>
<dbReference type="PANTHER" id="PTHR11596">
    <property type="entry name" value="ALKALINE PHOSPHATASE"/>
    <property type="match status" value="1"/>
</dbReference>
<feature type="chain" id="PRO_5046723965" evidence="10">
    <location>
        <begin position="21"/>
        <end position="355"/>
    </location>
</feature>
<dbReference type="EMBL" id="CP139781">
    <property type="protein sequence ID" value="WRQ85937.1"/>
    <property type="molecule type" value="Genomic_DNA"/>
</dbReference>
<dbReference type="InterPro" id="IPR018299">
    <property type="entry name" value="Alkaline_phosphatase_AS"/>
</dbReference>
<keyword evidence="7" id="KW-0862">Zinc</keyword>
<dbReference type="InterPro" id="IPR001952">
    <property type="entry name" value="Alkaline_phosphatase"/>
</dbReference>
<keyword evidence="8" id="KW-0460">Magnesium</keyword>
<keyword evidence="12" id="KW-1185">Reference proteome</keyword>
<evidence type="ECO:0000313" key="12">
    <source>
        <dbReference type="Proteomes" id="UP000738431"/>
    </source>
</evidence>
<comment type="cofactor">
    <cofactor evidence="1">
        <name>Mg(2+)</name>
        <dbReference type="ChEBI" id="CHEBI:18420"/>
    </cofactor>
</comment>
<keyword evidence="10" id="KW-0732">Signal</keyword>
<dbReference type="RefSeq" id="WP_221031449.1">
    <property type="nucleotide sequence ID" value="NZ_CP139781.1"/>
</dbReference>
<reference evidence="11 12" key="1">
    <citation type="submission" date="2023-12" db="EMBL/GenBank/DDBJ databases">
        <title>Description of an unclassified Opitutus bacterium of Verrucomicrobiota.</title>
        <authorList>
            <person name="Zhang D.-F."/>
        </authorList>
    </citation>
    <scope>NUCLEOTIDE SEQUENCE [LARGE SCALE GENOMIC DNA]</scope>
    <source>
        <strain evidence="11 12">WL0086</strain>
    </source>
</reference>
<gene>
    <name evidence="11" type="ORF">K1X11_014075</name>
</gene>
<evidence type="ECO:0000313" key="11">
    <source>
        <dbReference type="EMBL" id="WRQ85937.1"/>
    </source>
</evidence>
<accession>A0ABZ1C3K1</accession>
<dbReference type="Gene3D" id="3.40.720.10">
    <property type="entry name" value="Alkaline Phosphatase, subunit A"/>
    <property type="match status" value="1"/>
</dbReference>
<evidence type="ECO:0000256" key="3">
    <source>
        <dbReference type="ARBA" id="ARBA00005984"/>
    </source>
</evidence>
<dbReference type="Pfam" id="PF00245">
    <property type="entry name" value="Alk_phosphatase"/>
    <property type="match status" value="2"/>
</dbReference>
<keyword evidence="4" id="KW-0597">Phosphoprotein</keyword>
<evidence type="ECO:0000256" key="10">
    <source>
        <dbReference type="SAM" id="SignalP"/>
    </source>
</evidence>
<protein>
    <submittedName>
        <fullName evidence="11">Alkaline phosphatase</fullName>
    </submittedName>
</protein>
<dbReference type="InterPro" id="IPR017850">
    <property type="entry name" value="Alkaline_phosphatase_core_sf"/>
</dbReference>
<evidence type="ECO:0000256" key="1">
    <source>
        <dbReference type="ARBA" id="ARBA00001946"/>
    </source>
</evidence>
<dbReference type="SMART" id="SM00098">
    <property type="entry name" value="alkPPc"/>
    <property type="match status" value="1"/>
</dbReference>
<evidence type="ECO:0000256" key="4">
    <source>
        <dbReference type="ARBA" id="ARBA00022553"/>
    </source>
</evidence>
<name>A0ABZ1C3K1_9BACT</name>
<comment type="similarity">
    <text evidence="3 9">Belongs to the alkaline phosphatase family.</text>
</comment>
<feature type="signal peptide" evidence="10">
    <location>
        <begin position="1"/>
        <end position="20"/>
    </location>
</feature>
<proteinExistence type="inferred from homology"/>